<comment type="caution">
    <text evidence="1">The sequence shown here is derived from an EMBL/GenBank/DDBJ whole genome shotgun (WGS) entry which is preliminary data.</text>
</comment>
<protein>
    <submittedName>
        <fullName evidence="1">Uncharacterized protein</fullName>
    </submittedName>
</protein>
<accession>A0ACC2VWM6</accession>
<gene>
    <name evidence="1" type="ORF">QFC21_002316</name>
</gene>
<proteinExistence type="predicted"/>
<organism evidence="1 2">
    <name type="scientific">Naganishia friedmannii</name>
    <dbReference type="NCBI Taxonomy" id="89922"/>
    <lineage>
        <taxon>Eukaryota</taxon>
        <taxon>Fungi</taxon>
        <taxon>Dikarya</taxon>
        <taxon>Basidiomycota</taxon>
        <taxon>Agaricomycotina</taxon>
        <taxon>Tremellomycetes</taxon>
        <taxon>Filobasidiales</taxon>
        <taxon>Filobasidiaceae</taxon>
        <taxon>Naganishia</taxon>
    </lineage>
</organism>
<reference evidence="1" key="1">
    <citation type="submission" date="2023-04" db="EMBL/GenBank/DDBJ databases">
        <title>Draft Genome sequencing of Naganishia species isolated from polar environments using Oxford Nanopore Technology.</title>
        <authorList>
            <person name="Leo P."/>
            <person name="Venkateswaran K."/>
        </authorList>
    </citation>
    <scope>NUCLEOTIDE SEQUENCE</scope>
    <source>
        <strain evidence="1">MNA-CCFEE 5423</strain>
    </source>
</reference>
<dbReference type="EMBL" id="JASBWT010000006">
    <property type="protein sequence ID" value="KAJ9103854.1"/>
    <property type="molecule type" value="Genomic_DNA"/>
</dbReference>
<evidence type="ECO:0000313" key="2">
    <source>
        <dbReference type="Proteomes" id="UP001227268"/>
    </source>
</evidence>
<name>A0ACC2VWM6_9TREE</name>
<dbReference type="Proteomes" id="UP001227268">
    <property type="component" value="Unassembled WGS sequence"/>
</dbReference>
<sequence length="739" mass="79394">MAPFPSAPPLAGSLQEAQINALLTLLNLNEPPTHLNLPGSTAPGVAPDALDTAQQGPLVWKVLILDEQSKDILATCLRVQDLREQGVTLHMQILATRPPLPDVPAVYFVSPTLSNIRRIAEDINDNLYMSYHLSFTSSIPRPMMEELASLILQGDPSGEAAESVAAVLDQNLDFLVPSPSLFSLLPKRVTVAADPHDPTTAISPPAQKTKQGRWIPEKQIDGPASYMILNNPGANELEVEEEAERIARGLFSVIVTSMTATTSGAGSASSAGGVPIIRCPRGNAAEMVARKVDAKLRDWISSAAGASVTGGMRGGNDGLSSLRRPLLVILDRNIDLIPMLSHSWTYQALVHDVLEMKLNRVSVETPLEGGKMQKKSYDFDTKDFFWAKHAGQPFPTVAEAIDDELARDFTSNAAHLKTAITALPELTARKHTLDTHMNIATALLQAIRQRSLDTLFETEEAITKQPKQAIINAIKGITDEPLPEGEQPPKPTPEDQLRLVIIYYLSVPDNAISKEDMNQFTSMLKEAGANVAALEYVKRVREVMRMTMLASAPALPTHQTGGEWTKGFGSLGNRITERLREGGITGVGLENIISGVKGLLPARKELTVTRLVEALMEPSTAATKALQDTDNYLYFDPKASRSRTIGGQQSTSKHRMQFNESIVFVVGGGGYVEYGNLMEWAAGKRDRDGAASMGGGAGSGAAGIAGAGGSGVGRKVTYGSTEIMTPASFLKVLADLGSR</sequence>
<keyword evidence="2" id="KW-1185">Reference proteome</keyword>
<evidence type="ECO:0000313" key="1">
    <source>
        <dbReference type="EMBL" id="KAJ9103854.1"/>
    </source>
</evidence>